<proteinExistence type="predicted"/>
<keyword evidence="2" id="KW-1185">Reference proteome</keyword>
<evidence type="ECO:0000313" key="1">
    <source>
        <dbReference type="EMBL" id="OQR84208.1"/>
    </source>
</evidence>
<dbReference type="AlphaFoldDB" id="A0A1V9YES8"/>
<evidence type="ECO:0000313" key="2">
    <source>
        <dbReference type="Proteomes" id="UP000243579"/>
    </source>
</evidence>
<sequence length="114" mass="11562">MGLTTSTYVATTGTCASVPAATVASTNCAGQWNAAASVCTVQKPSYTAAQCASDMGVWTYKAGYEPNPCACTSGSGCPTSKICTTCLINGVCTSAFPVTADCLMFNNGARWCGK</sequence>
<accession>A0A1V9YES8</accession>
<comment type="caution">
    <text evidence="1">The sequence shown here is derived from an EMBL/GenBank/DDBJ whole genome shotgun (WGS) entry which is preliminary data.</text>
</comment>
<dbReference type="Proteomes" id="UP000243579">
    <property type="component" value="Unassembled WGS sequence"/>
</dbReference>
<organism evidence="1 2">
    <name type="scientific">Achlya hypogyna</name>
    <name type="common">Oomycete</name>
    <name type="synonym">Protoachlya hypogyna</name>
    <dbReference type="NCBI Taxonomy" id="1202772"/>
    <lineage>
        <taxon>Eukaryota</taxon>
        <taxon>Sar</taxon>
        <taxon>Stramenopiles</taxon>
        <taxon>Oomycota</taxon>
        <taxon>Saprolegniomycetes</taxon>
        <taxon>Saprolegniales</taxon>
        <taxon>Achlyaceae</taxon>
        <taxon>Achlya</taxon>
    </lineage>
</organism>
<gene>
    <name evidence="1" type="ORF">ACHHYP_13723</name>
</gene>
<name>A0A1V9YES8_ACHHY</name>
<dbReference type="OrthoDB" id="10501985at2759"/>
<protein>
    <submittedName>
        <fullName evidence="1">Uncharacterized protein</fullName>
    </submittedName>
</protein>
<reference evidence="1 2" key="1">
    <citation type="journal article" date="2014" name="Genome Biol. Evol.">
        <title>The secreted proteins of Achlya hypogyna and Thraustotheca clavata identify the ancestral oomycete secretome and reveal gene acquisitions by horizontal gene transfer.</title>
        <authorList>
            <person name="Misner I."/>
            <person name="Blouin N."/>
            <person name="Leonard G."/>
            <person name="Richards T.A."/>
            <person name="Lane C.E."/>
        </authorList>
    </citation>
    <scope>NUCLEOTIDE SEQUENCE [LARGE SCALE GENOMIC DNA]</scope>
    <source>
        <strain evidence="1 2">ATCC 48635</strain>
    </source>
</reference>
<dbReference type="EMBL" id="JNBR01001921">
    <property type="protein sequence ID" value="OQR84208.1"/>
    <property type="molecule type" value="Genomic_DNA"/>
</dbReference>